<dbReference type="InterPro" id="IPR043132">
    <property type="entry name" value="BCAT-like_C"/>
</dbReference>
<dbReference type="InterPro" id="IPR043131">
    <property type="entry name" value="BCAT-like_N"/>
</dbReference>
<evidence type="ECO:0000313" key="4">
    <source>
        <dbReference type="EMBL" id="KAH7436616.1"/>
    </source>
</evidence>
<keyword evidence="5" id="KW-1185">Reference proteome</keyword>
<reference evidence="4" key="1">
    <citation type="submission" date="2021-08" db="EMBL/GenBank/DDBJ databases">
        <title>WGS assembly of Ceratopteris richardii.</title>
        <authorList>
            <person name="Marchant D.B."/>
            <person name="Chen G."/>
            <person name="Jenkins J."/>
            <person name="Shu S."/>
            <person name="Leebens-Mack J."/>
            <person name="Grimwood J."/>
            <person name="Schmutz J."/>
            <person name="Soltis P."/>
            <person name="Soltis D."/>
            <person name="Chen Z.-H."/>
        </authorList>
    </citation>
    <scope>NUCLEOTIDE SEQUENCE</scope>
    <source>
        <strain evidence="4">Whitten #5841</strain>
        <tissue evidence="4">Leaf</tissue>
    </source>
</reference>
<dbReference type="Gene3D" id="3.20.10.10">
    <property type="entry name" value="D-amino Acid Aminotransferase, subunit A, domain 2"/>
    <property type="match status" value="1"/>
</dbReference>
<dbReference type="PANTHER" id="PTHR42743:SF22">
    <property type="entry name" value="D-AMINO-ACID TRANSAMINASE, CHLOROPLASTIC"/>
    <property type="match status" value="1"/>
</dbReference>
<evidence type="ECO:0000256" key="3">
    <source>
        <dbReference type="ARBA" id="ARBA00022898"/>
    </source>
</evidence>
<dbReference type="Proteomes" id="UP000825935">
    <property type="component" value="Chromosome 5"/>
</dbReference>
<dbReference type="GO" id="GO:0003824">
    <property type="term" value="F:catalytic activity"/>
    <property type="evidence" value="ECO:0007669"/>
    <property type="project" value="InterPro"/>
</dbReference>
<proteinExistence type="inferred from homology"/>
<evidence type="ECO:0000313" key="5">
    <source>
        <dbReference type="Proteomes" id="UP000825935"/>
    </source>
</evidence>
<organism evidence="4 5">
    <name type="scientific">Ceratopteris richardii</name>
    <name type="common">Triangle waterfern</name>
    <dbReference type="NCBI Taxonomy" id="49495"/>
    <lineage>
        <taxon>Eukaryota</taxon>
        <taxon>Viridiplantae</taxon>
        <taxon>Streptophyta</taxon>
        <taxon>Embryophyta</taxon>
        <taxon>Tracheophyta</taxon>
        <taxon>Polypodiopsida</taxon>
        <taxon>Polypodiidae</taxon>
        <taxon>Polypodiales</taxon>
        <taxon>Pteridineae</taxon>
        <taxon>Pteridaceae</taxon>
        <taxon>Parkerioideae</taxon>
        <taxon>Ceratopteris</taxon>
    </lineage>
</organism>
<dbReference type="SUPFAM" id="SSF56752">
    <property type="entry name" value="D-aminoacid aminotransferase-like PLP-dependent enzymes"/>
    <property type="match status" value="1"/>
</dbReference>
<comment type="caution">
    <text evidence="4">The sequence shown here is derived from an EMBL/GenBank/DDBJ whole genome shotgun (WGS) entry which is preliminary data.</text>
</comment>
<accession>A0A8T2URV2</accession>
<dbReference type="FunFam" id="3.20.10.10:FF:000002">
    <property type="entry name" value="D-alanine aminotransferase"/>
    <property type="match status" value="1"/>
</dbReference>
<dbReference type="AlphaFoldDB" id="A0A8T2URV2"/>
<dbReference type="OrthoDB" id="25921at2759"/>
<dbReference type="PANTHER" id="PTHR42743">
    <property type="entry name" value="AMINO-ACID AMINOTRANSFERASE"/>
    <property type="match status" value="1"/>
</dbReference>
<evidence type="ECO:0000256" key="1">
    <source>
        <dbReference type="ARBA" id="ARBA00001933"/>
    </source>
</evidence>
<dbReference type="GO" id="GO:0008652">
    <property type="term" value="P:amino acid biosynthetic process"/>
    <property type="evidence" value="ECO:0007669"/>
    <property type="project" value="UniProtKB-ARBA"/>
</dbReference>
<dbReference type="InterPro" id="IPR001544">
    <property type="entry name" value="Aminotrans_IV"/>
</dbReference>
<dbReference type="OMA" id="EWTIDND"/>
<dbReference type="FunFam" id="3.30.470.10:FF:000008">
    <property type="entry name" value="D-amino-acid transaminase, chloroplastic"/>
    <property type="match status" value="1"/>
</dbReference>
<dbReference type="Gene3D" id="3.30.470.10">
    <property type="match status" value="1"/>
</dbReference>
<protein>
    <submittedName>
        <fullName evidence="4">Uncharacterized protein</fullName>
    </submittedName>
</protein>
<dbReference type="EMBL" id="CM035410">
    <property type="protein sequence ID" value="KAH7436616.1"/>
    <property type="molecule type" value="Genomic_DNA"/>
</dbReference>
<dbReference type="InterPro" id="IPR036038">
    <property type="entry name" value="Aminotransferase-like"/>
</dbReference>
<gene>
    <name evidence="4" type="ORF">KP509_05G028100</name>
</gene>
<comment type="similarity">
    <text evidence="2">Belongs to the class-IV pyridoxal-phosphate-dependent aminotransferase family.</text>
</comment>
<comment type="cofactor">
    <cofactor evidence="1">
        <name>pyridoxal 5'-phosphate</name>
        <dbReference type="ChEBI" id="CHEBI:597326"/>
    </cofactor>
</comment>
<dbReference type="InterPro" id="IPR050571">
    <property type="entry name" value="Class-IV_PLP-Dep_Aminotrnsfr"/>
</dbReference>
<keyword evidence="3" id="KW-0663">Pyridoxal phosphate</keyword>
<dbReference type="GO" id="GO:0046394">
    <property type="term" value="P:carboxylic acid biosynthetic process"/>
    <property type="evidence" value="ECO:0007669"/>
    <property type="project" value="UniProtKB-ARBA"/>
</dbReference>
<name>A0A8T2URV2_CERRI</name>
<sequence>MYLRFNCTSTTPRRTDPMPSTSSWHFWNAVDGIRYRAPFFSALSFSTSARCMKELSIAEQSGQTFPAILSSEEVVSRLQARVDKQPFRAMYSSVLNGIITDVAFMLIPMDDHMVHRGHGVFDTAIIAQGCLYELDAHLDRLLRSASMAKITSPFSRKELREILVRTVAVSKNRNGFLRYWLSAGPGGFALSSRECPIASFYAIVQDANQNSRKSVKVITSSIPMKPPLFATMKNVNYLPNALSIMEAEEQGAFAGIWVDEGGFVAEGPNMNVAFVNSAGELIMPAFDKILSGCTARRVLALAEECLSDLKPAISNLKAVIVRPILAAEAKNASEMMMIGSSLPIVPVVQWDDQIIGNGEPGSVTLALKTLLEEEMLSDSCPYREPIPYDFYA</sequence>
<dbReference type="Pfam" id="PF01063">
    <property type="entry name" value="Aminotran_4"/>
    <property type="match status" value="1"/>
</dbReference>
<evidence type="ECO:0000256" key="2">
    <source>
        <dbReference type="ARBA" id="ARBA00009320"/>
    </source>
</evidence>